<feature type="signal peptide" evidence="1">
    <location>
        <begin position="1"/>
        <end position="21"/>
    </location>
</feature>
<dbReference type="GO" id="GO:0004553">
    <property type="term" value="F:hydrolase activity, hydrolyzing O-glycosyl compounds"/>
    <property type="evidence" value="ECO:0007669"/>
    <property type="project" value="InterPro"/>
</dbReference>
<feature type="domain" description="GH16" evidence="2">
    <location>
        <begin position="3"/>
        <end position="282"/>
    </location>
</feature>
<name>W4JQT7_HETIT</name>
<dbReference type="SUPFAM" id="SSF49899">
    <property type="entry name" value="Concanavalin A-like lectins/glucanases"/>
    <property type="match status" value="1"/>
</dbReference>
<dbReference type="PROSITE" id="PS51762">
    <property type="entry name" value="GH16_2"/>
    <property type="match status" value="1"/>
</dbReference>
<dbReference type="STRING" id="747525.W4JQT7"/>
<dbReference type="HOGENOM" id="CLU_016972_2_1_1"/>
<protein>
    <submittedName>
        <fullName evidence="3">Glycoside hydrolase family 16 protein</fullName>
    </submittedName>
</protein>
<dbReference type="Gene3D" id="2.60.120.200">
    <property type="match status" value="1"/>
</dbReference>
<proteinExistence type="predicted"/>
<dbReference type="Proteomes" id="UP000030671">
    <property type="component" value="Unassembled WGS sequence"/>
</dbReference>
<dbReference type="InterPro" id="IPR013320">
    <property type="entry name" value="ConA-like_dom_sf"/>
</dbReference>
<reference evidence="3 4" key="1">
    <citation type="journal article" date="2012" name="New Phytol.">
        <title>Insight into trade-off between wood decay and parasitism from the genome of a fungal forest pathogen.</title>
        <authorList>
            <person name="Olson A."/>
            <person name="Aerts A."/>
            <person name="Asiegbu F."/>
            <person name="Belbahri L."/>
            <person name="Bouzid O."/>
            <person name="Broberg A."/>
            <person name="Canback B."/>
            <person name="Coutinho P.M."/>
            <person name="Cullen D."/>
            <person name="Dalman K."/>
            <person name="Deflorio G."/>
            <person name="van Diepen L.T."/>
            <person name="Dunand C."/>
            <person name="Duplessis S."/>
            <person name="Durling M."/>
            <person name="Gonthier P."/>
            <person name="Grimwood J."/>
            <person name="Fossdal C.G."/>
            <person name="Hansson D."/>
            <person name="Henrissat B."/>
            <person name="Hietala A."/>
            <person name="Himmelstrand K."/>
            <person name="Hoffmeister D."/>
            <person name="Hogberg N."/>
            <person name="James T.Y."/>
            <person name="Karlsson M."/>
            <person name="Kohler A."/>
            <person name="Kues U."/>
            <person name="Lee Y.H."/>
            <person name="Lin Y.C."/>
            <person name="Lind M."/>
            <person name="Lindquist E."/>
            <person name="Lombard V."/>
            <person name="Lucas S."/>
            <person name="Lunden K."/>
            <person name="Morin E."/>
            <person name="Murat C."/>
            <person name="Park J."/>
            <person name="Raffaello T."/>
            <person name="Rouze P."/>
            <person name="Salamov A."/>
            <person name="Schmutz J."/>
            <person name="Solheim H."/>
            <person name="Stahlberg J."/>
            <person name="Velez H."/>
            <person name="de Vries R.P."/>
            <person name="Wiebenga A."/>
            <person name="Woodward S."/>
            <person name="Yakovlev I."/>
            <person name="Garbelotto M."/>
            <person name="Martin F."/>
            <person name="Grigoriev I.V."/>
            <person name="Stenlid J."/>
        </authorList>
    </citation>
    <scope>NUCLEOTIDE SEQUENCE [LARGE SCALE GENOMIC DNA]</scope>
    <source>
        <strain evidence="3 4">TC 32-1</strain>
    </source>
</reference>
<dbReference type="RefSeq" id="XP_009551889.1">
    <property type="nucleotide sequence ID" value="XM_009553594.1"/>
</dbReference>
<sequence>MVVSWRAVFVCLLSLVLGASCYDVVREYSGQSFFDRWDFYGSWDNLTLGDVWWLNRSSAVEQNLAYIDARGHAIMKVDNSSNVPSNQKRNSIRITSQDFYDIGSLWVVDLLHIPFGCSVWPAFWTKGTLWPNDGEIDIIEAINLASNNQYALHTLPGCTLAPGSAQSGHPTATNCSEGSGCVVIESAPNSYNEGFAQAGGGVWATQFDTAGIFMWFWTRANVPKSILSATSTSALDISDFGTPSASYPASTCNISQYFTPQQLIFDITLCGDWAGVPQFYGPSCGKTGPTGLCYEDSVLGPGAKFDDAYFDVSYLRAYTTLAAPAASATPAAPSTPPALASAIPPSSTISAAPSNSGTAVVTVASTLAVASSGLPGSTETSRARGSEAGFVLASLLTGVSVALGWMGY</sequence>
<accession>W4JQT7</accession>
<dbReference type="InterPro" id="IPR000757">
    <property type="entry name" value="Beta-glucanase-like"/>
</dbReference>
<organism evidence="3 4">
    <name type="scientific">Heterobasidion irregulare (strain TC 32-1)</name>
    <dbReference type="NCBI Taxonomy" id="747525"/>
    <lineage>
        <taxon>Eukaryota</taxon>
        <taxon>Fungi</taxon>
        <taxon>Dikarya</taxon>
        <taxon>Basidiomycota</taxon>
        <taxon>Agaricomycotina</taxon>
        <taxon>Agaricomycetes</taxon>
        <taxon>Russulales</taxon>
        <taxon>Bondarzewiaceae</taxon>
        <taxon>Heterobasidion</taxon>
        <taxon>Heterobasidion annosum species complex</taxon>
    </lineage>
</organism>
<evidence type="ECO:0000259" key="2">
    <source>
        <dbReference type="PROSITE" id="PS51762"/>
    </source>
</evidence>
<keyword evidence="3" id="KW-0378">Hydrolase</keyword>
<keyword evidence="4" id="KW-1185">Reference proteome</keyword>
<evidence type="ECO:0000313" key="3">
    <source>
        <dbReference type="EMBL" id="ETW75898.1"/>
    </source>
</evidence>
<dbReference type="eggNOG" id="ENOG502SKEN">
    <property type="taxonomic scope" value="Eukaryota"/>
</dbReference>
<dbReference type="PANTHER" id="PTHR10963">
    <property type="entry name" value="GLYCOSYL HYDROLASE-RELATED"/>
    <property type="match status" value="1"/>
</dbReference>
<keyword evidence="1" id="KW-0732">Signal</keyword>
<dbReference type="GeneID" id="20678776"/>
<dbReference type="CDD" id="cd02181">
    <property type="entry name" value="GH16_fungal_Lam16A_glucanase"/>
    <property type="match status" value="1"/>
</dbReference>
<dbReference type="GO" id="GO:0009251">
    <property type="term" value="P:glucan catabolic process"/>
    <property type="evidence" value="ECO:0007669"/>
    <property type="project" value="TreeGrafter"/>
</dbReference>
<dbReference type="InParanoid" id="W4JQT7"/>
<dbReference type="PROSITE" id="PS51257">
    <property type="entry name" value="PROKAR_LIPOPROTEIN"/>
    <property type="match status" value="1"/>
</dbReference>
<dbReference type="Pfam" id="PF26113">
    <property type="entry name" value="GH16_XgeA"/>
    <property type="match status" value="1"/>
</dbReference>
<dbReference type="KEGG" id="hir:HETIRDRAFT_66356"/>
<gene>
    <name evidence="3" type="ORF">HETIRDRAFT_66356</name>
</gene>
<evidence type="ECO:0000313" key="4">
    <source>
        <dbReference type="Proteomes" id="UP000030671"/>
    </source>
</evidence>
<dbReference type="PANTHER" id="PTHR10963:SF24">
    <property type="entry name" value="GLYCOSIDASE C21B10.07-RELATED"/>
    <property type="match status" value="1"/>
</dbReference>
<dbReference type="FunFam" id="2.60.120.200:FF:000179">
    <property type="entry name" value="Unplaced genomic scaffold supercont1.19, whole genome shotgun sequence"/>
    <property type="match status" value="1"/>
</dbReference>
<evidence type="ECO:0000256" key="1">
    <source>
        <dbReference type="SAM" id="SignalP"/>
    </source>
</evidence>
<dbReference type="InterPro" id="IPR050546">
    <property type="entry name" value="Glycosyl_Hydrlase_16"/>
</dbReference>
<feature type="chain" id="PRO_5004843760" evidence="1">
    <location>
        <begin position="22"/>
        <end position="408"/>
    </location>
</feature>
<dbReference type="OrthoDB" id="192832at2759"/>
<dbReference type="EMBL" id="KI925465">
    <property type="protein sequence ID" value="ETW75898.1"/>
    <property type="molecule type" value="Genomic_DNA"/>
</dbReference>
<dbReference type="AlphaFoldDB" id="W4JQT7"/>